<gene>
    <name evidence="1" type="ORF">EHS25_005214</name>
</gene>
<keyword evidence="2" id="KW-1185">Reference proteome</keyword>
<protein>
    <submittedName>
        <fullName evidence="1">Uncharacterized protein</fullName>
    </submittedName>
</protein>
<evidence type="ECO:0000313" key="2">
    <source>
        <dbReference type="Proteomes" id="UP000279259"/>
    </source>
</evidence>
<evidence type="ECO:0000313" key="1">
    <source>
        <dbReference type="EMBL" id="RSH83970.1"/>
    </source>
</evidence>
<dbReference type="Proteomes" id="UP000279259">
    <property type="component" value="Unassembled WGS sequence"/>
</dbReference>
<dbReference type="EMBL" id="RSCD01000022">
    <property type="protein sequence ID" value="RSH83970.1"/>
    <property type="molecule type" value="Genomic_DNA"/>
</dbReference>
<accession>A0A427XYR1</accession>
<organism evidence="1 2">
    <name type="scientific">Saitozyma podzolica</name>
    <dbReference type="NCBI Taxonomy" id="1890683"/>
    <lineage>
        <taxon>Eukaryota</taxon>
        <taxon>Fungi</taxon>
        <taxon>Dikarya</taxon>
        <taxon>Basidiomycota</taxon>
        <taxon>Agaricomycotina</taxon>
        <taxon>Tremellomycetes</taxon>
        <taxon>Tremellales</taxon>
        <taxon>Trimorphomycetaceae</taxon>
        <taxon>Saitozyma</taxon>
    </lineage>
</organism>
<reference evidence="1 2" key="1">
    <citation type="submission" date="2018-11" db="EMBL/GenBank/DDBJ databases">
        <title>Genome sequence of Saitozyma podzolica DSM 27192.</title>
        <authorList>
            <person name="Aliyu H."/>
            <person name="Gorte O."/>
            <person name="Ochsenreither K."/>
        </authorList>
    </citation>
    <scope>NUCLEOTIDE SEQUENCE [LARGE SCALE GENOMIC DNA]</scope>
    <source>
        <strain evidence="1 2">DSM 27192</strain>
    </source>
</reference>
<name>A0A427XYR1_9TREE</name>
<dbReference type="OrthoDB" id="10382313at2759"/>
<comment type="caution">
    <text evidence="1">The sequence shown here is derived from an EMBL/GenBank/DDBJ whole genome shotgun (WGS) entry which is preliminary data.</text>
</comment>
<sequence>MCCRALKALTAPCENTSSLKSSNNHPELQVDMSEQSSTPSLLVAAVGNPEGVLRLDNLEAFDGACSLHKAAIPEETSEAYHTLAILNSEDRPSPLTETAMRSLIREGFKLGPKTNLRDTKVSVVVCNGAAGWSGLAARTLGLDPCPSKTDISFDEAIAFAEETTTKAHSSVLNAAVPWVLITFSMQEGKNGRAVSLYSRPTESSQLEALRTAFHKERPAWTMAEALTGRRWIPEEADTELATIMRAHGHEL</sequence>
<dbReference type="AlphaFoldDB" id="A0A427XYR1"/>
<proteinExistence type="predicted"/>